<dbReference type="GO" id="GO:0005524">
    <property type="term" value="F:ATP binding"/>
    <property type="evidence" value="ECO:0007669"/>
    <property type="project" value="UniProtKB-KW"/>
</dbReference>
<dbReference type="AlphaFoldDB" id="A0AAW8TWC4"/>
<keyword evidence="4 10" id="KW-0808">Transferase</keyword>
<organism evidence="10 11">
    <name type="scientific">Enterococcus asini</name>
    <dbReference type="NCBI Taxonomy" id="57732"/>
    <lineage>
        <taxon>Bacteria</taxon>
        <taxon>Bacillati</taxon>
        <taxon>Bacillota</taxon>
        <taxon>Bacilli</taxon>
        <taxon>Lactobacillales</taxon>
        <taxon>Enterococcaceae</taxon>
        <taxon>Enterococcus</taxon>
    </lineage>
</organism>
<proteinExistence type="predicted"/>
<comment type="pathway">
    <text evidence="2">Cofactor biosynthesis; tetrahydrofolate biosynthesis; 2-amino-4-hydroxy-6-hydroxymethyl-7,8-dihydropteridine diphosphate from 7,8-dihydroneopterin triphosphate: step 4/4.</text>
</comment>
<dbReference type="RefSeq" id="WP_303219677.1">
    <property type="nucleotide sequence ID" value="NZ_CAUGVL010000069.1"/>
</dbReference>
<evidence type="ECO:0000256" key="3">
    <source>
        <dbReference type="ARBA" id="ARBA00013253"/>
    </source>
</evidence>
<dbReference type="GO" id="GO:0003848">
    <property type="term" value="F:2-amino-4-hydroxy-6-hydroxymethyldihydropteridine diphosphokinase activity"/>
    <property type="evidence" value="ECO:0007669"/>
    <property type="project" value="UniProtKB-EC"/>
</dbReference>
<dbReference type="PROSITE" id="PS00794">
    <property type="entry name" value="HPPK"/>
    <property type="match status" value="1"/>
</dbReference>
<accession>A0AAW8TWC4</accession>
<evidence type="ECO:0000313" key="11">
    <source>
        <dbReference type="Proteomes" id="UP001256711"/>
    </source>
</evidence>
<keyword evidence="8" id="KW-0289">Folate biosynthesis</keyword>
<evidence type="ECO:0000256" key="5">
    <source>
        <dbReference type="ARBA" id="ARBA00022741"/>
    </source>
</evidence>
<evidence type="ECO:0000259" key="9">
    <source>
        <dbReference type="PROSITE" id="PS00794"/>
    </source>
</evidence>
<dbReference type="Pfam" id="PF01288">
    <property type="entry name" value="HPPK"/>
    <property type="match status" value="1"/>
</dbReference>
<dbReference type="NCBIfam" id="TIGR01498">
    <property type="entry name" value="folK"/>
    <property type="match status" value="1"/>
</dbReference>
<dbReference type="Proteomes" id="UP001256711">
    <property type="component" value="Unassembled WGS sequence"/>
</dbReference>
<dbReference type="SUPFAM" id="SSF55083">
    <property type="entry name" value="6-hydroxymethyl-7,8-dihydropterin pyrophosphokinase, HPPK"/>
    <property type="match status" value="1"/>
</dbReference>
<dbReference type="GO" id="GO:0046656">
    <property type="term" value="P:folic acid biosynthetic process"/>
    <property type="evidence" value="ECO:0007669"/>
    <property type="project" value="UniProtKB-KW"/>
</dbReference>
<evidence type="ECO:0000256" key="6">
    <source>
        <dbReference type="ARBA" id="ARBA00022777"/>
    </source>
</evidence>
<gene>
    <name evidence="10" type="primary">folK</name>
    <name evidence="10" type="ORF">P7H43_05850</name>
</gene>
<dbReference type="GO" id="GO:0016301">
    <property type="term" value="F:kinase activity"/>
    <property type="evidence" value="ECO:0007669"/>
    <property type="project" value="UniProtKB-KW"/>
</dbReference>
<evidence type="ECO:0000256" key="2">
    <source>
        <dbReference type="ARBA" id="ARBA00005051"/>
    </source>
</evidence>
<evidence type="ECO:0000256" key="1">
    <source>
        <dbReference type="ARBA" id="ARBA00000198"/>
    </source>
</evidence>
<dbReference type="PANTHER" id="PTHR43071:SF1">
    <property type="entry name" value="2-AMINO-4-HYDROXY-6-HYDROXYMETHYLDIHYDROPTERIDINE PYROPHOSPHOKINASE"/>
    <property type="match status" value="1"/>
</dbReference>
<dbReference type="InterPro" id="IPR035907">
    <property type="entry name" value="Hppk_sf"/>
</dbReference>
<comment type="caution">
    <text evidence="10">The sequence shown here is derived from an EMBL/GenBank/DDBJ whole genome shotgun (WGS) entry which is preliminary data.</text>
</comment>
<dbReference type="EC" id="2.7.6.3" evidence="3"/>
<name>A0AAW8TWC4_9ENTE</name>
<dbReference type="Gene3D" id="3.30.70.560">
    <property type="entry name" value="7,8-Dihydro-6-hydroxymethylpterin-pyrophosphokinase HPPK"/>
    <property type="match status" value="1"/>
</dbReference>
<dbReference type="InterPro" id="IPR000550">
    <property type="entry name" value="Hppk"/>
</dbReference>
<dbReference type="PANTHER" id="PTHR43071">
    <property type="entry name" value="2-AMINO-4-HYDROXY-6-HYDROXYMETHYLDIHYDROPTERIDINE PYROPHOSPHOKINASE"/>
    <property type="match status" value="1"/>
</dbReference>
<protein>
    <recommendedName>
        <fullName evidence="3">2-amino-4-hydroxy-6-hydroxymethyldihydropteridine diphosphokinase</fullName>
        <ecNumber evidence="3">2.7.6.3</ecNumber>
    </recommendedName>
</protein>
<keyword evidence="5" id="KW-0547">Nucleotide-binding</keyword>
<evidence type="ECO:0000256" key="4">
    <source>
        <dbReference type="ARBA" id="ARBA00022679"/>
    </source>
</evidence>
<evidence type="ECO:0000256" key="7">
    <source>
        <dbReference type="ARBA" id="ARBA00022840"/>
    </source>
</evidence>
<evidence type="ECO:0000256" key="8">
    <source>
        <dbReference type="ARBA" id="ARBA00022909"/>
    </source>
</evidence>
<sequence>MIGYLALGSNQGDSLANLKAARAALEALPEVQVVASSSLYETDPYGPVAQDDFLNAVIRIETTLEPGFLLGKIHQIEADLGRVRTIHWGPRTIDIDILLLDDVKLTTPRLTIPHVEITKRAFVLIPLQDVYQEKALQGKSISEWIEATGDEKTVRLSEKVW</sequence>
<evidence type="ECO:0000313" key="10">
    <source>
        <dbReference type="EMBL" id="MDT2809999.1"/>
    </source>
</evidence>
<dbReference type="EMBL" id="JARQBJ010000002">
    <property type="protein sequence ID" value="MDT2809999.1"/>
    <property type="molecule type" value="Genomic_DNA"/>
</dbReference>
<comment type="catalytic activity">
    <reaction evidence="1">
        <text>6-hydroxymethyl-7,8-dihydropterin + ATP = (7,8-dihydropterin-6-yl)methyl diphosphate + AMP + H(+)</text>
        <dbReference type="Rhea" id="RHEA:11412"/>
        <dbReference type="ChEBI" id="CHEBI:15378"/>
        <dbReference type="ChEBI" id="CHEBI:30616"/>
        <dbReference type="ChEBI" id="CHEBI:44841"/>
        <dbReference type="ChEBI" id="CHEBI:72950"/>
        <dbReference type="ChEBI" id="CHEBI:456215"/>
        <dbReference type="EC" id="2.7.6.3"/>
    </reaction>
</comment>
<reference evidence="10" key="1">
    <citation type="submission" date="2023-03" db="EMBL/GenBank/DDBJ databases">
        <authorList>
            <person name="Shen W."/>
            <person name="Cai J."/>
        </authorList>
    </citation>
    <scope>NUCLEOTIDE SEQUENCE</scope>
    <source>
        <strain evidence="10">B226-2</strain>
    </source>
</reference>
<dbReference type="CDD" id="cd00483">
    <property type="entry name" value="HPPK"/>
    <property type="match status" value="1"/>
</dbReference>
<keyword evidence="7" id="KW-0067">ATP-binding</keyword>
<keyword evidence="6" id="KW-0418">Kinase</keyword>
<feature type="domain" description="7,8-dihydro-6-hydroxymethylpterin-pyrophosphokinase" evidence="9">
    <location>
        <begin position="87"/>
        <end position="98"/>
    </location>
</feature>